<proteinExistence type="predicted"/>
<gene>
    <name evidence="1" type="ORF">COZ41_01765</name>
</gene>
<sequence>AHTDKSLPFRRQEILNIISDHPNCSFDFLQRRFANVNPKTLHYDIKKLQNINLIQKVGATRGTLYRLSS</sequence>
<dbReference type="Gene3D" id="1.10.10.10">
    <property type="entry name" value="Winged helix-like DNA-binding domain superfamily/Winged helix DNA-binding domain"/>
    <property type="match status" value="1"/>
</dbReference>
<reference evidence="2" key="1">
    <citation type="submission" date="2017-09" db="EMBL/GenBank/DDBJ databases">
        <title>Depth-based differentiation of microbial function through sediment-hosted aquifers and enrichment of novel symbionts in the deep terrestrial subsurface.</title>
        <authorList>
            <person name="Probst A.J."/>
            <person name="Ladd B."/>
            <person name="Jarett J.K."/>
            <person name="Geller-Mcgrath D.E."/>
            <person name="Sieber C.M.K."/>
            <person name="Emerson J.B."/>
            <person name="Anantharaman K."/>
            <person name="Thomas B.C."/>
            <person name="Malmstrom R."/>
            <person name="Stieglmeier M."/>
            <person name="Klingl A."/>
            <person name="Woyke T."/>
            <person name="Ryan C.M."/>
            <person name="Banfield J.F."/>
        </authorList>
    </citation>
    <scope>NUCLEOTIDE SEQUENCE [LARGE SCALE GENOMIC DNA]</scope>
</reference>
<dbReference type="EMBL" id="PFJG01000036">
    <property type="protein sequence ID" value="PIX68038.1"/>
    <property type="molecule type" value="Genomic_DNA"/>
</dbReference>
<dbReference type="InterPro" id="IPR036388">
    <property type="entry name" value="WH-like_DNA-bd_sf"/>
</dbReference>
<dbReference type="InterPro" id="IPR036390">
    <property type="entry name" value="WH_DNA-bd_sf"/>
</dbReference>
<dbReference type="AlphaFoldDB" id="A0A2M7LIZ5"/>
<comment type="caution">
    <text evidence="1">The sequence shown here is derived from an EMBL/GenBank/DDBJ whole genome shotgun (WGS) entry which is preliminary data.</text>
</comment>
<evidence type="ECO:0000313" key="1">
    <source>
        <dbReference type="EMBL" id="PIX68038.1"/>
    </source>
</evidence>
<accession>A0A2M7LIZ5</accession>
<dbReference type="SUPFAM" id="SSF46785">
    <property type="entry name" value="Winged helix' DNA-binding domain"/>
    <property type="match status" value="1"/>
</dbReference>
<dbReference type="Proteomes" id="UP000229531">
    <property type="component" value="Unassembled WGS sequence"/>
</dbReference>
<feature type="non-terminal residue" evidence="1">
    <location>
        <position position="1"/>
    </location>
</feature>
<protein>
    <recommendedName>
        <fullName evidence="3">HTH deoR-type domain-containing protein</fullName>
    </recommendedName>
</protein>
<evidence type="ECO:0008006" key="3">
    <source>
        <dbReference type="Google" id="ProtNLM"/>
    </source>
</evidence>
<evidence type="ECO:0000313" key="2">
    <source>
        <dbReference type="Proteomes" id="UP000229531"/>
    </source>
</evidence>
<name>A0A2M7LIZ5_9BACT</name>
<organism evidence="1 2">
    <name type="scientific">Candidatus Shapirobacteria bacterium CG_4_10_14_3_um_filter_35_13</name>
    <dbReference type="NCBI Taxonomy" id="1974873"/>
    <lineage>
        <taxon>Bacteria</taxon>
        <taxon>Candidatus Shapironibacteriota</taxon>
    </lineage>
</organism>